<evidence type="ECO:0000256" key="2">
    <source>
        <dbReference type="SAM" id="SignalP"/>
    </source>
</evidence>
<proteinExistence type="predicted"/>
<dbReference type="InterPro" id="IPR011050">
    <property type="entry name" value="Pectin_lyase_fold/virulence"/>
</dbReference>
<dbReference type="RefSeq" id="WP_211629636.1">
    <property type="nucleotide sequence ID" value="NZ_CP073100.1"/>
</dbReference>
<dbReference type="InterPro" id="IPR012332">
    <property type="entry name" value="Autotransporter_pectin_lyase_C"/>
</dbReference>
<evidence type="ECO:0000313" key="4">
    <source>
        <dbReference type="Proteomes" id="UP000676169"/>
    </source>
</evidence>
<sequence length="1752" mass="171009">MKPKNIHQNRLLSLLTTLTFTLAVQAPLHAASLYWDGNSTTADADGGAGTWSTGATTNWDTTATAGTDVTWTDGSDAVFPGVAGTVTVSGTVSTPSLTFSTTGYTVTGGTITLTGAPFIDTGANNSTVASVLGGTAGLTKNGTGSLTLSGANTYSGTLTVSAGTLKAGNAAALGLAGTSNGTTVLSGATLDINAQALTTTEIITISGTGVGGAGALVNTGADQLNAVNKLVLAGNATLGGTGRFDIRPGTTPTLDLAGFTLTKEGTNQFSLVGASITPGSITINAGILSVETTSVLQGTGTVTINANGTLGLYGTTGTNITRGITSNGGAIRNLGSGATVNSTISLATSTTTTIGSPNTIATTLAGIISGSGALTKTGTDTFTLSAANTYTGATTVNGGLLVLSNTNSSPSYSIATGAVLEMQNQSMPVNASISGTGTLRKTQTGTLIWGSTAGTFAMGSGGLIDVQAGIFTGGSNANEVWTSNLSDLNVAAAGTFDGVEANIRVDALTGSGIIKSGYTGAGYSTFTFGVDNGSGTFTGTLVNSAAAANITKAGTGTQILTGANTYTGTTTINGGVLEIGANGTLATSGITVNATGTFRSDVAGKTFSTIAAANNSTLSTPALTGGTTNLTGVLNLADGGTINVAPLLGNATTGTYDLITATGGITGTGTPVLNLSTYGTTRATGSVVVTGNKLQLVLTGTGANLVWNNASAAGVATGTWDNTLLNFNNGGSNDAFQAFDAVTFDDTLLSGTAKTVNLTGTLAPSVVTVNNSNGNYTFGSTGTLTGGGSLVKSGSSTLTIASTTAYTMTGSITVNGGTLDLSGKQVTPSSVTLAGGTFNNATVTPTSLDLQSGTAGATFTGSGTWTKTTAGTATLNAANTITGAGVISAGTLSLGNTATIGSGTVSIASGATLAVSRAANSLAFSNAFSGTGSITLTGTNTGAATNASEVTLNGNSSGFSGPLSVTGARATLTSSATAGGTGPLTVTGPGGQFFLGGGTYTNNFFLNGNGWTENAGTLGALRINGGTVSGTITLTGNSRITTYQTSGTISGPIVESGGSRSLELGITGAVNTLTLTGASTYTGPTTITNATVNLNGSLGATAVTVASGSTLGGIGSINSGGSLTLAAGSNLSVNPVAGALTVNGNVAVNATTTVNLTTAASGGVITVLNYTGAVTGTAANLALANAANYRQAVFNVAANKITVDLGNKALVWNGTSGGQWNVGGANLRWNTTGSGETDAFFQGDAVTFDDTGVTTAIALGGAVQPASITANAATKNYTITSSGANVIGGIGGLTKSGASTLTLTGAANTYTGGTIVNGGTLSLGLGGPAGTIRGLLTINSGATVTTTVGDALGYTVGTQVTTLTLNGGTLNNTSGGNEGFTTNVSMTGGTVSSTGGAFNFTNSYGITSNASSTTSVFSSPILIRDTNNLPVSVASGTTASGIDLDVSGVVSGNALTKSGAGTLRLGGANTYTAGTTLSAGTLIVANTSGSATGTGAVTAAAGTTLTGGGTISGALTSAGTIAPGVNSTGTLTTGASALTGTLAIEVDGANADKLVVNGNLTLGGSLSVSLLGGGFTAPSYVIATYTGTLTGTFASAPFGYNVNYDTANKQIVLTQSTGYASWAGTNGLTSGNNGPTQNPDNDSLANLLEYVLMANPLAFTSAELPVQGLDNDYLYFYFLRSTQSKQDTNVAVQWGTNLSSWTDIAIPDTDPADGVVFIDQSNPTFDNIMVKIPRSNAVDGKLFVRLKATPKP</sequence>
<dbReference type="Proteomes" id="UP000676169">
    <property type="component" value="Chromosome"/>
</dbReference>
<dbReference type="SUPFAM" id="SSF51126">
    <property type="entry name" value="Pectin lyase-like"/>
    <property type="match status" value="6"/>
</dbReference>
<evidence type="ECO:0000256" key="1">
    <source>
        <dbReference type="ARBA" id="ARBA00022729"/>
    </source>
</evidence>
<dbReference type="InterPro" id="IPR013425">
    <property type="entry name" value="Autotrns_rpt"/>
</dbReference>
<organism evidence="3 4">
    <name type="scientific">Luteolibacter ambystomatis</name>
    <dbReference type="NCBI Taxonomy" id="2824561"/>
    <lineage>
        <taxon>Bacteria</taxon>
        <taxon>Pseudomonadati</taxon>
        <taxon>Verrucomicrobiota</taxon>
        <taxon>Verrucomicrobiia</taxon>
        <taxon>Verrucomicrobiales</taxon>
        <taxon>Verrucomicrobiaceae</taxon>
        <taxon>Luteolibacter</taxon>
    </lineage>
</organism>
<keyword evidence="4" id="KW-1185">Reference proteome</keyword>
<feature type="chain" id="PRO_5037593890" evidence="2">
    <location>
        <begin position="31"/>
        <end position="1752"/>
    </location>
</feature>
<dbReference type="PANTHER" id="PTHR35037:SF3">
    <property type="entry name" value="C-TERMINAL REGION OF AIDA-LIKE PROTEIN"/>
    <property type="match status" value="1"/>
</dbReference>
<dbReference type="EMBL" id="CP073100">
    <property type="protein sequence ID" value="QUE49547.1"/>
    <property type="molecule type" value="Genomic_DNA"/>
</dbReference>
<dbReference type="PANTHER" id="PTHR35037">
    <property type="entry name" value="C-TERMINAL REGION OF AIDA-LIKE PROTEIN"/>
    <property type="match status" value="1"/>
</dbReference>
<dbReference type="KEGG" id="lamb:KBB96_11750"/>
<dbReference type="Pfam" id="PF12951">
    <property type="entry name" value="PATR"/>
    <property type="match status" value="8"/>
</dbReference>
<feature type="signal peptide" evidence="2">
    <location>
        <begin position="1"/>
        <end position="30"/>
    </location>
</feature>
<dbReference type="NCBIfam" id="TIGR02601">
    <property type="entry name" value="autotrns_rpt"/>
    <property type="match status" value="6"/>
</dbReference>
<keyword evidence="1 2" id="KW-0732">Signal</keyword>
<reference evidence="3" key="1">
    <citation type="submission" date="2021-04" db="EMBL/GenBank/DDBJ databases">
        <title>Luteolibacter sp. 32A isolated from the skin of an Anderson's salamander (Ambystoma andersonii).</title>
        <authorList>
            <person name="Spergser J."/>
            <person name="Busse H.-J."/>
        </authorList>
    </citation>
    <scope>NUCLEOTIDE SEQUENCE</scope>
    <source>
        <strain evidence="3">32A</strain>
    </source>
</reference>
<gene>
    <name evidence="3" type="ORF">KBB96_11750</name>
</gene>
<dbReference type="InterPro" id="IPR051551">
    <property type="entry name" value="Autotransporter_adhesion"/>
</dbReference>
<dbReference type="Gene3D" id="2.160.20.20">
    <property type="match status" value="1"/>
</dbReference>
<evidence type="ECO:0000313" key="3">
    <source>
        <dbReference type="EMBL" id="QUE49547.1"/>
    </source>
</evidence>
<accession>A0A975IXU2</accession>
<name>A0A975IXU2_9BACT</name>
<protein>
    <submittedName>
        <fullName evidence="3">Autotransporter-associated beta strand repeat-containing protein</fullName>
    </submittedName>
</protein>